<keyword evidence="5" id="KW-1185">Reference proteome</keyword>
<dbReference type="InterPro" id="IPR019956">
    <property type="entry name" value="Ubiquitin_dom"/>
</dbReference>
<sequence length="174" mass="19670">MKKKYTLIAFLFLSLNVMAMQIFVKLSDGKTIALEVEANDTIDNVKAKIQDKEGIPPNEQVLKYNGQTLEDGRTLADYNIQKESTLFLESSTLSVNNLANVERKLSVYPVPAKNYISISNLKEVKTYRILNVLGQGVQEGVVSSGKDRIDIQSLDRGFYVLNFKNEESLRFLKE</sequence>
<dbReference type="Proteomes" id="UP000294824">
    <property type="component" value="Unassembled WGS sequence"/>
</dbReference>
<evidence type="ECO:0000256" key="2">
    <source>
        <dbReference type="SAM" id="SignalP"/>
    </source>
</evidence>
<dbReference type="InterPro" id="IPR026444">
    <property type="entry name" value="Secre_tail"/>
</dbReference>
<keyword evidence="1 2" id="KW-0732">Signal</keyword>
<dbReference type="AlphaFoldDB" id="A0A4R8M9T0"/>
<dbReference type="InterPro" id="IPR029071">
    <property type="entry name" value="Ubiquitin-like_domsf"/>
</dbReference>
<organism evidence="4 5">
    <name type="scientific">Algibacter lectus</name>
    <dbReference type="NCBI Taxonomy" id="221126"/>
    <lineage>
        <taxon>Bacteria</taxon>
        <taxon>Pseudomonadati</taxon>
        <taxon>Bacteroidota</taxon>
        <taxon>Flavobacteriia</taxon>
        <taxon>Flavobacteriales</taxon>
        <taxon>Flavobacteriaceae</taxon>
        <taxon>Algibacter</taxon>
    </lineage>
</organism>
<dbReference type="Pfam" id="PF18962">
    <property type="entry name" value="Por_Secre_tail"/>
    <property type="match status" value="1"/>
</dbReference>
<accession>A0A4R8M9T0</accession>
<dbReference type="RefSeq" id="WP_159140102.1">
    <property type="nucleotide sequence ID" value="NZ_SORL01000012.1"/>
</dbReference>
<evidence type="ECO:0000313" key="4">
    <source>
        <dbReference type="EMBL" id="TDY60416.1"/>
    </source>
</evidence>
<dbReference type="PROSITE" id="PS50053">
    <property type="entry name" value="UBIQUITIN_2"/>
    <property type="match status" value="1"/>
</dbReference>
<feature type="domain" description="Ubiquitin-like" evidence="3">
    <location>
        <begin position="20"/>
        <end position="88"/>
    </location>
</feature>
<dbReference type="InterPro" id="IPR000626">
    <property type="entry name" value="Ubiquitin-like_dom"/>
</dbReference>
<dbReference type="InterPro" id="IPR050158">
    <property type="entry name" value="Ubiquitin_ubiquitin-like"/>
</dbReference>
<evidence type="ECO:0000259" key="3">
    <source>
        <dbReference type="PROSITE" id="PS50053"/>
    </source>
</evidence>
<protein>
    <submittedName>
        <fullName evidence="4">Putative secreted protein (Por secretion system target)</fullName>
    </submittedName>
</protein>
<dbReference type="Gene3D" id="3.10.20.90">
    <property type="entry name" value="Phosphatidylinositol 3-kinase Catalytic Subunit, Chain A, domain 1"/>
    <property type="match status" value="1"/>
</dbReference>
<reference evidence="4 5" key="1">
    <citation type="submission" date="2019-03" db="EMBL/GenBank/DDBJ databases">
        <title>Genomic Encyclopedia of Type Strains, Phase III (KMG-III): the genomes of soil and plant-associated and newly described type strains.</title>
        <authorList>
            <person name="Whitman W."/>
        </authorList>
    </citation>
    <scope>NUCLEOTIDE SEQUENCE [LARGE SCALE GENOMIC DNA]</scope>
    <source>
        <strain evidence="4 5">CECT 8301</strain>
    </source>
</reference>
<proteinExistence type="predicted"/>
<gene>
    <name evidence="4" type="ORF">DFQ06_3549</name>
</gene>
<name>A0A4R8M9T0_9FLAO</name>
<dbReference type="Pfam" id="PF00240">
    <property type="entry name" value="ubiquitin"/>
    <property type="match status" value="1"/>
</dbReference>
<dbReference type="NCBIfam" id="TIGR04183">
    <property type="entry name" value="Por_Secre_tail"/>
    <property type="match status" value="1"/>
</dbReference>
<dbReference type="PRINTS" id="PR00348">
    <property type="entry name" value="UBIQUITIN"/>
</dbReference>
<dbReference type="FunFam" id="3.10.20.90:FF:000160">
    <property type="entry name" value="Polyubiquitin-C"/>
    <property type="match status" value="1"/>
</dbReference>
<evidence type="ECO:0000256" key="1">
    <source>
        <dbReference type="ARBA" id="ARBA00022729"/>
    </source>
</evidence>
<feature type="chain" id="PRO_5020277205" evidence="2">
    <location>
        <begin position="20"/>
        <end position="174"/>
    </location>
</feature>
<comment type="caution">
    <text evidence="4">The sequence shown here is derived from an EMBL/GenBank/DDBJ whole genome shotgun (WGS) entry which is preliminary data.</text>
</comment>
<dbReference type="EMBL" id="SORL01000012">
    <property type="protein sequence ID" value="TDY60416.1"/>
    <property type="molecule type" value="Genomic_DNA"/>
</dbReference>
<dbReference type="SMART" id="SM00213">
    <property type="entry name" value="UBQ"/>
    <property type="match status" value="1"/>
</dbReference>
<feature type="signal peptide" evidence="2">
    <location>
        <begin position="1"/>
        <end position="19"/>
    </location>
</feature>
<evidence type="ECO:0000313" key="5">
    <source>
        <dbReference type="Proteomes" id="UP000294824"/>
    </source>
</evidence>
<dbReference type="SUPFAM" id="SSF54236">
    <property type="entry name" value="Ubiquitin-like"/>
    <property type="match status" value="1"/>
</dbReference>
<dbReference type="PANTHER" id="PTHR10666">
    <property type="entry name" value="UBIQUITIN"/>
    <property type="match status" value="1"/>
</dbReference>